<dbReference type="AlphaFoldDB" id="A0A183MJH3"/>
<reference evidence="1 2" key="1">
    <citation type="submission" date="2018-11" db="EMBL/GenBank/DDBJ databases">
        <authorList>
            <consortium name="Pathogen Informatics"/>
        </authorList>
    </citation>
    <scope>NUCLEOTIDE SEQUENCE [LARGE SCALE GENOMIC DNA]</scope>
    <source>
        <strain evidence="1 2">Zambia</strain>
    </source>
</reference>
<proteinExistence type="predicted"/>
<gene>
    <name evidence="1" type="ORF">SMRZ_LOCUS16198</name>
</gene>
<evidence type="ECO:0000313" key="1">
    <source>
        <dbReference type="EMBL" id="VDP20267.1"/>
    </source>
</evidence>
<evidence type="ECO:0000313" key="2">
    <source>
        <dbReference type="Proteomes" id="UP000277204"/>
    </source>
</evidence>
<keyword evidence="2" id="KW-1185">Reference proteome</keyword>
<name>A0A183MJH3_9TREM</name>
<organism evidence="1 2">
    <name type="scientific">Schistosoma margrebowiei</name>
    <dbReference type="NCBI Taxonomy" id="48269"/>
    <lineage>
        <taxon>Eukaryota</taxon>
        <taxon>Metazoa</taxon>
        <taxon>Spiralia</taxon>
        <taxon>Lophotrochozoa</taxon>
        <taxon>Platyhelminthes</taxon>
        <taxon>Trematoda</taxon>
        <taxon>Digenea</taxon>
        <taxon>Strigeidida</taxon>
        <taxon>Schistosomatoidea</taxon>
        <taxon>Schistosomatidae</taxon>
        <taxon>Schistosoma</taxon>
    </lineage>
</organism>
<sequence length="135" mass="15026">MEAGDQQLVHTPFVPSGYWSPCAPLVLNPVKAPDICFSSSHFRLSVCLPSQISTFDQHSATIYSVTGVSQNPFSEYEENLSCKISKRFHCPVFVSISLPHEFASQWNHVNVITQSTLGQKAEYCIFENLSTIVLS</sequence>
<protein>
    <submittedName>
        <fullName evidence="1">Uncharacterized protein</fullName>
    </submittedName>
</protein>
<dbReference type="Proteomes" id="UP000277204">
    <property type="component" value="Unassembled WGS sequence"/>
</dbReference>
<accession>A0A183MJH3</accession>
<dbReference type="EMBL" id="UZAI01017084">
    <property type="protein sequence ID" value="VDP20267.1"/>
    <property type="molecule type" value="Genomic_DNA"/>
</dbReference>